<dbReference type="GO" id="GO:0016787">
    <property type="term" value="F:hydrolase activity"/>
    <property type="evidence" value="ECO:0007669"/>
    <property type="project" value="UniProtKB-KW"/>
</dbReference>
<evidence type="ECO:0000256" key="1">
    <source>
        <dbReference type="ARBA" id="ARBA00022741"/>
    </source>
</evidence>
<name>A0A7S4EUG9_CHRCT</name>
<dbReference type="SUPFAM" id="SSF54197">
    <property type="entry name" value="HIT-like"/>
    <property type="match status" value="1"/>
</dbReference>
<dbReference type="PRINTS" id="PR00332">
    <property type="entry name" value="HISTRIAD"/>
</dbReference>
<evidence type="ECO:0000313" key="6">
    <source>
        <dbReference type="EMBL" id="CAE0752860.1"/>
    </source>
</evidence>
<evidence type="ECO:0000256" key="3">
    <source>
        <dbReference type="PIRSR" id="PIRSR601310-1"/>
    </source>
</evidence>
<dbReference type="GO" id="GO:0000166">
    <property type="term" value="F:nucleotide binding"/>
    <property type="evidence" value="ECO:0007669"/>
    <property type="project" value="UniProtKB-KW"/>
</dbReference>
<dbReference type="InterPro" id="IPR001310">
    <property type="entry name" value="Histidine_triad_HIT"/>
</dbReference>
<keyword evidence="2" id="KW-0378">Hydrolase</keyword>
<dbReference type="EMBL" id="HBIZ01009301">
    <property type="protein sequence ID" value="CAE0752860.1"/>
    <property type="molecule type" value="Transcribed_RNA"/>
</dbReference>
<protein>
    <recommendedName>
        <fullName evidence="5">HIT domain-containing protein</fullName>
    </recommendedName>
</protein>
<dbReference type="PANTHER" id="PTHR12486:SF5">
    <property type="entry name" value="ADENOSINE 5'-MONOPHOSPHORAMIDASE HINT3"/>
    <property type="match status" value="1"/>
</dbReference>
<reference evidence="6" key="1">
    <citation type="submission" date="2021-01" db="EMBL/GenBank/DDBJ databases">
        <authorList>
            <person name="Corre E."/>
            <person name="Pelletier E."/>
            <person name="Niang G."/>
            <person name="Scheremetjew M."/>
            <person name="Finn R."/>
            <person name="Kale V."/>
            <person name="Holt S."/>
            <person name="Cochrane G."/>
            <person name="Meng A."/>
            <person name="Brown T."/>
            <person name="Cohen L."/>
        </authorList>
    </citation>
    <scope>NUCLEOTIDE SEQUENCE</scope>
    <source>
        <strain evidence="6">CCMP645</strain>
    </source>
</reference>
<keyword evidence="1" id="KW-0547">Nucleotide-binding</keyword>
<feature type="active site" description="Tele-AMP-histidine intermediate" evidence="3">
    <location>
        <position position="157"/>
    </location>
</feature>
<dbReference type="PANTHER" id="PTHR12486">
    <property type="entry name" value="APRATAXIN-RELATED"/>
    <property type="match status" value="1"/>
</dbReference>
<proteinExistence type="predicted"/>
<feature type="domain" description="HIT" evidence="5">
    <location>
        <begin position="61"/>
        <end position="171"/>
    </location>
</feature>
<dbReference type="Pfam" id="PF11969">
    <property type="entry name" value="DcpS_C"/>
    <property type="match status" value="1"/>
</dbReference>
<dbReference type="InterPro" id="IPR011146">
    <property type="entry name" value="HIT-like"/>
</dbReference>
<accession>A0A7S4EUG9</accession>
<dbReference type="Gene3D" id="3.30.428.10">
    <property type="entry name" value="HIT-like"/>
    <property type="match status" value="1"/>
</dbReference>
<dbReference type="PROSITE" id="PS51084">
    <property type="entry name" value="HIT_2"/>
    <property type="match status" value="1"/>
</dbReference>
<dbReference type="AlphaFoldDB" id="A0A7S4EUG9"/>
<sequence>MRRLLAQAVGGCAASLLPRCMPCAADAALANAALANTALPATAACSPVPRKGDGDPRTCSAFARILRGDLPADVLDDDGELFSFVDINPASTLHYLVIPKRFIQDASMLEPGDAQLVRRMEAKARDLVRASVGEAFDERELALGFHWPPWYSVPWLHLHAIYPRSKMKRRYKYTPITFRSPLWVIARLDADGRRRHG</sequence>
<gene>
    <name evidence="6" type="ORF">PCAR00345_LOCUS5447</name>
</gene>
<organism evidence="6">
    <name type="scientific">Chrysotila carterae</name>
    <name type="common">Marine alga</name>
    <name type="synonym">Syracosphaera carterae</name>
    <dbReference type="NCBI Taxonomy" id="13221"/>
    <lineage>
        <taxon>Eukaryota</taxon>
        <taxon>Haptista</taxon>
        <taxon>Haptophyta</taxon>
        <taxon>Prymnesiophyceae</taxon>
        <taxon>Isochrysidales</taxon>
        <taxon>Isochrysidaceae</taxon>
        <taxon>Chrysotila</taxon>
    </lineage>
</organism>
<dbReference type="InterPro" id="IPR036265">
    <property type="entry name" value="HIT-like_sf"/>
</dbReference>
<comment type="caution">
    <text evidence="4">Lacks conserved residue(s) required for the propagation of feature annotation.</text>
</comment>
<evidence type="ECO:0000256" key="2">
    <source>
        <dbReference type="ARBA" id="ARBA00022801"/>
    </source>
</evidence>
<evidence type="ECO:0000256" key="4">
    <source>
        <dbReference type="PROSITE-ProRule" id="PRU00464"/>
    </source>
</evidence>
<evidence type="ECO:0000259" key="5">
    <source>
        <dbReference type="PROSITE" id="PS51084"/>
    </source>
</evidence>